<evidence type="ECO:0000313" key="2">
    <source>
        <dbReference type="Proteomes" id="UP000286075"/>
    </source>
</evidence>
<feature type="non-terminal residue" evidence="1">
    <location>
        <position position="66"/>
    </location>
</feature>
<dbReference type="AlphaFoldDB" id="A0A413GL29"/>
<gene>
    <name evidence="1" type="ORF">DXA68_23670</name>
</gene>
<proteinExistence type="predicted"/>
<sequence>MANMIFDSGWNRLGFALDSAFYLEHPDLMATSSVVKVEAGGSAWTPEYHTKFAECTSPPTMKLGEI</sequence>
<comment type="caution">
    <text evidence="1">The sequence shown here is derived from an EMBL/GenBank/DDBJ whole genome shotgun (WGS) entry which is preliminary data.</text>
</comment>
<dbReference type="EMBL" id="QSCF01000084">
    <property type="protein sequence ID" value="RGX71903.1"/>
    <property type="molecule type" value="Genomic_DNA"/>
</dbReference>
<evidence type="ECO:0000313" key="1">
    <source>
        <dbReference type="EMBL" id="RGX71903.1"/>
    </source>
</evidence>
<dbReference type="Proteomes" id="UP000286075">
    <property type="component" value="Unassembled WGS sequence"/>
</dbReference>
<name>A0A413GL29_9BACE</name>
<accession>A0A413GL29</accession>
<reference evidence="1 2" key="1">
    <citation type="submission" date="2018-08" db="EMBL/GenBank/DDBJ databases">
        <title>A genome reference for cultivated species of the human gut microbiota.</title>
        <authorList>
            <person name="Zou Y."/>
            <person name="Xue W."/>
            <person name="Luo G."/>
        </authorList>
    </citation>
    <scope>NUCLEOTIDE SEQUENCE [LARGE SCALE GENOMIC DNA]</scope>
    <source>
        <strain evidence="1 2">OF03-9BH</strain>
    </source>
</reference>
<protein>
    <submittedName>
        <fullName evidence="1">Uncharacterized protein</fullName>
    </submittedName>
</protein>
<organism evidence="1 2">
    <name type="scientific">Bacteroides stercorirosoris</name>
    <dbReference type="NCBI Taxonomy" id="871324"/>
    <lineage>
        <taxon>Bacteria</taxon>
        <taxon>Pseudomonadati</taxon>
        <taxon>Bacteroidota</taxon>
        <taxon>Bacteroidia</taxon>
        <taxon>Bacteroidales</taxon>
        <taxon>Bacteroidaceae</taxon>
        <taxon>Bacteroides</taxon>
    </lineage>
</organism>